<evidence type="ECO:0000256" key="1">
    <source>
        <dbReference type="SAM" id="SignalP"/>
    </source>
</evidence>
<feature type="signal peptide" evidence="1">
    <location>
        <begin position="1"/>
        <end position="21"/>
    </location>
</feature>
<evidence type="ECO:0000313" key="2">
    <source>
        <dbReference type="EMBL" id="MFD2599721.1"/>
    </source>
</evidence>
<comment type="caution">
    <text evidence="2">The sequence shown here is derived from an EMBL/GenBank/DDBJ whole genome shotgun (WGS) entry which is preliminary data.</text>
</comment>
<dbReference type="RefSeq" id="WP_380869848.1">
    <property type="nucleotide sequence ID" value="NZ_JBHUMA010000006.1"/>
</dbReference>
<evidence type="ECO:0008006" key="4">
    <source>
        <dbReference type="Google" id="ProtNLM"/>
    </source>
</evidence>
<keyword evidence="3" id="KW-1185">Reference proteome</keyword>
<gene>
    <name evidence="2" type="ORF">ACFSQ3_12240</name>
</gene>
<accession>A0ABW5NKS4</accession>
<feature type="chain" id="PRO_5046087545" description="Lipoprotein" evidence="1">
    <location>
        <begin position="22"/>
        <end position="215"/>
    </location>
</feature>
<dbReference type="Proteomes" id="UP001597393">
    <property type="component" value="Unassembled WGS sequence"/>
</dbReference>
<name>A0ABW5NKS4_9SPHI</name>
<keyword evidence="1" id="KW-0732">Signal</keyword>
<dbReference type="PROSITE" id="PS51257">
    <property type="entry name" value="PROKAR_LIPOPROTEIN"/>
    <property type="match status" value="1"/>
</dbReference>
<evidence type="ECO:0000313" key="3">
    <source>
        <dbReference type="Proteomes" id="UP001597393"/>
    </source>
</evidence>
<reference evidence="3" key="1">
    <citation type="journal article" date="2019" name="Int. J. Syst. Evol. Microbiol.">
        <title>The Global Catalogue of Microorganisms (GCM) 10K type strain sequencing project: providing services to taxonomists for standard genome sequencing and annotation.</title>
        <authorList>
            <consortium name="The Broad Institute Genomics Platform"/>
            <consortium name="The Broad Institute Genome Sequencing Center for Infectious Disease"/>
            <person name="Wu L."/>
            <person name="Ma J."/>
        </authorList>
    </citation>
    <scope>NUCLEOTIDE SEQUENCE [LARGE SCALE GENOMIC DNA]</scope>
    <source>
        <strain evidence="3">KCTC 42248</strain>
    </source>
</reference>
<sequence length="215" mass="23563">MKNKYALLGMLAMLGLWTSCQSPQQKDASTADSPNLEVLDSRPFVNDPKATKFKFFLNILSEENTDSTVVYIAKSLFDNDTVGLKIEVLKKIPAGVTSTGEPDQENGFVPGAIRFSSIGPASDNFVQALQTLFDLKDTGKMTNEVVAPLVFSSNNEAIDLSTKKQSTFSFKLFLENETGAEAEVFAVLDTYRKSFEITEKDSSFRAQLIAAFAAN</sequence>
<organism evidence="2 3">
    <name type="scientific">Sphingobacterium corticis</name>
    <dbReference type="NCBI Taxonomy" id="1812823"/>
    <lineage>
        <taxon>Bacteria</taxon>
        <taxon>Pseudomonadati</taxon>
        <taxon>Bacteroidota</taxon>
        <taxon>Sphingobacteriia</taxon>
        <taxon>Sphingobacteriales</taxon>
        <taxon>Sphingobacteriaceae</taxon>
        <taxon>Sphingobacterium</taxon>
    </lineage>
</organism>
<protein>
    <recommendedName>
        <fullName evidence="4">Lipoprotein</fullName>
    </recommendedName>
</protein>
<proteinExistence type="predicted"/>
<dbReference type="EMBL" id="JBHUMA010000006">
    <property type="protein sequence ID" value="MFD2599721.1"/>
    <property type="molecule type" value="Genomic_DNA"/>
</dbReference>